<dbReference type="InterPro" id="IPR008278">
    <property type="entry name" value="4-PPantetheinyl_Trfase_dom"/>
</dbReference>
<dbReference type="AlphaFoldDB" id="A0A133PLN0"/>
<comment type="similarity">
    <text evidence="1">Belongs to the P-Pant transferase superfamily. Gsp/Sfp/HetI/AcpT family.</text>
</comment>
<dbReference type="GO" id="GO:0005829">
    <property type="term" value="C:cytosol"/>
    <property type="evidence" value="ECO:0007669"/>
    <property type="project" value="TreeGrafter"/>
</dbReference>
<evidence type="ECO:0000313" key="4">
    <source>
        <dbReference type="EMBL" id="KXA29458.1"/>
    </source>
</evidence>
<protein>
    <submittedName>
        <fullName evidence="4">Phosphopantetheine--protein transferase domain protein</fullName>
    </submittedName>
</protein>
<evidence type="ECO:0000259" key="3">
    <source>
        <dbReference type="Pfam" id="PF01648"/>
    </source>
</evidence>
<dbReference type="SUPFAM" id="SSF56214">
    <property type="entry name" value="4'-phosphopantetheinyl transferase"/>
    <property type="match status" value="2"/>
</dbReference>
<proteinExistence type="inferred from homology"/>
<dbReference type="GO" id="GO:0008897">
    <property type="term" value="F:holo-[acyl-carrier-protein] synthase activity"/>
    <property type="evidence" value="ECO:0007669"/>
    <property type="project" value="InterPro"/>
</dbReference>
<dbReference type="Pfam" id="PF01648">
    <property type="entry name" value="ACPS"/>
    <property type="match status" value="1"/>
</dbReference>
<comment type="caution">
    <text evidence="4">The sequence shown here is derived from an EMBL/GenBank/DDBJ whole genome shotgun (WGS) entry which is preliminary data.</text>
</comment>
<dbReference type="RefSeq" id="WP_002842315.1">
    <property type="nucleotide sequence ID" value="NZ_KQ957101.1"/>
</dbReference>
<dbReference type="PANTHER" id="PTHR12215:SF10">
    <property type="entry name" value="L-AMINOADIPATE-SEMIALDEHYDE DEHYDROGENASE-PHOSPHOPANTETHEINYL TRANSFERASE"/>
    <property type="match status" value="1"/>
</dbReference>
<feature type="domain" description="4'-phosphopantetheinyl transferase" evidence="3">
    <location>
        <begin position="126"/>
        <end position="222"/>
    </location>
</feature>
<dbReference type="InterPro" id="IPR050559">
    <property type="entry name" value="P-Pant_transferase_sf"/>
</dbReference>
<gene>
    <name evidence="4" type="ORF">HMPREF3229_01082</name>
</gene>
<dbReference type="GO" id="GO:0000287">
    <property type="term" value="F:magnesium ion binding"/>
    <property type="evidence" value="ECO:0007669"/>
    <property type="project" value="InterPro"/>
</dbReference>
<dbReference type="PATRIC" id="fig|54005.3.peg.1064"/>
<evidence type="ECO:0000313" key="5">
    <source>
        <dbReference type="Proteomes" id="UP000070174"/>
    </source>
</evidence>
<dbReference type="EMBL" id="LRQE01000034">
    <property type="protein sequence ID" value="KXA29458.1"/>
    <property type="molecule type" value="Genomic_DNA"/>
</dbReference>
<dbReference type="Proteomes" id="UP000070174">
    <property type="component" value="Unassembled WGS sequence"/>
</dbReference>
<evidence type="ECO:0000256" key="2">
    <source>
        <dbReference type="ARBA" id="ARBA00022679"/>
    </source>
</evidence>
<evidence type="ECO:0000256" key="1">
    <source>
        <dbReference type="ARBA" id="ARBA00010990"/>
    </source>
</evidence>
<dbReference type="InterPro" id="IPR037143">
    <property type="entry name" value="4-PPantetheinyl_Trfase_dom_sf"/>
</dbReference>
<reference evidence="4 5" key="1">
    <citation type="submission" date="2016-01" db="EMBL/GenBank/DDBJ databases">
        <authorList>
            <person name="Oliw E.H."/>
        </authorList>
    </citation>
    <scope>NUCLEOTIDE SEQUENCE [LARGE SCALE GENOMIC DNA]</scope>
    <source>
        <strain evidence="4 5">CMW7756A</strain>
    </source>
</reference>
<dbReference type="Gene3D" id="3.90.470.20">
    <property type="entry name" value="4'-phosphopantetheinyl transferase domain"/>
    <property type="match status" value="2"/>
</dbReference>
<dbReference type="GO" id="GO:0019878">
    <property type="term" value="P:lysine biosynthetic process via aminoadipic acid"/>
    <property type="evidence" value="ECO:0007669"/>
    <property type="project" value="TreeGrafter"/>
</dbReference>
<keyword evidence="2 4" id="KW-0808">Transferase</keyword>
<name>A0A133PLN0_9FIRM</name>
<sequence length="228" mass="26879">MDTKILQVFKFDEIDCIVDRFFDNEVALLTINTSEFKDKYYTEKFLKKEEIKHAQGFKSEVARINYIVSRSVVNKVFSFILRKDVEKIEVLNGKYKKPFVKNNKGIKFNISHTDGLVIVGFSQEEIGVDIEWINKRFEYKDIVNNCFTDSEIEYIDKDFCKFYELWTIKEAYLKCDGIGLIRDTKEIEVINISKNWAELRDSKGYNKQLRMIRDNSGYIGAICTTEEK</sequence>
<dbReference type="PANTHER" id="PTHR12215">
    <property type="entry name" value="PHOSPHOPANTETHEINE TRANSFERASE"/>
    <property type="match status" value="1"/>
</dbReference>
<organism evidence="4">
    <name type="scientific">Peptoniphilus harei</name>
    <dbReference type="NCBI Taxonomy" id="54005"/>
    <lineage>
        <taxon>Bacteria</taxon>
        <taxon>Bacillati</taxon>
        <taxon>Bacillota</taxon>
        <taxon>Tissierellia</taxon>
        <taxon>Tissierellales</taxon>
        <taxon>Peptoniphilaceae</taxon>
        <taxon>Peptoniphilus</taxon>
    </lineage>
</organism>
<accession>A0A133PLN0</accession>